<name>R4T8C1_9CAUD</name>
<dbReference type="RefSeq" id="YP_008059510.1">
    <property type="nucleotide sequence ID" value="NC_021329.1"/>
</dbReference>
<dbReference type="KEGG" id="vg:16194378"/>
<dbReference type="InterPro" id="IPR027417">
    <property type="entry name" value="P-loop_NTPase"/>
</dbReference>
<proteinExistence type="predicted"/>
<evidence type="ECO:0000313" key="2">
    <source>
        <dbReference type="Proteomes" id="UP000202022"/>
    </source>
</evidence>
<reference evidence="1 2" key="1">
    <citation type="submission" date="2012-12" db="EMBL/GenBank/DDBJ databases">
        <authorList>
            <person name="Sencilo A."/>
            <person name="Jacobs-Sera D."/>
            <person name="Russell D.A."/>
            <person name="Ko C."/>
            <person name="Atanasova N."/>
            <person name="Osterlund E."/>
            <person name="Oksanen H.M."/>
            <person name="Bamford D.H."/>
            <person name="Hatfull G.F."/>
            <person name="Roine E."/>
            <person name="Hendrix R.W."/>
        </authorList>
    </citation>
    <scope>NUCLEOTIDE SEQUENCE [LARGE SCALE GENOMIC DNA]</scope>
</reference>
<keyword evidence="2" id="KW-1185">Reference proteome</keyword>
<dbReference type="Gene3D" id="3.30.420.240">
    <property type="match status" value="1"/>
</dbReference>
<dbReference type="GeneID" id="16194378"/>
<dbReference type="EMBL" id="KC292023">
    <property type="protein sequence ID" value="AGM11115.1"/>
    <property type="molecule type" value="Genomic_DNA"/>
</dbReference>
<dbReference type="OrthoDB" id="5717at10239"/>
<dbReference type="Gene3D" id="3.40.50.300">
    <property type="entry name" value="P-loop containing nucleotide triphosphate hydrolases"/>
    <property type="match status" value="1"/>
</dbReference>
<gene>
    <name evidence="1" type="primary">21</name>
    <name evidence="1" type="ORF">HRTV4_21</name>
</gene>
<dbReference type="Proteomes" id="UP000202022">
    <property type="component" value="Segment"/>
</dbReference>
<organism evidence="1 2">
    <name type="scientific">Halorubrum tailed virus 4</name>
    <dbReference type="NCBI Taxonomy" id="1273752"/>
    <lineage>
        <taxon>Viruses</taxon>
        <taxon>Duplodnaviria</taxon>
        <taxon>Heunggongvirae</taxon>
        <taxon>Uroviricota</taxon>
        <taxon>Caudoviricetes</taxon>
        <taxon>Kirjokansivirales</taxon>
        <taxon>Haloferuviridae</taxon>
        <taxon>Saldibavirus</taxon>
        <taxon>Saldibavirus natrii</taxon>
        <taxon>Saldibavirus HRTV4</taxon>
    </lineage>
</organism>
<evidence type="ECO:0000313" key="1">
    <source>
        <dbReference type="EMBL" id="AGM11115.1"/>
    </source>
</evidence>
<sequence length="446" mass="50131">MAQVYKPTWSLSAKQRDLFESDARFRVGMMGRRSGKNEVSTAAEVDYSTQPDKYDFGTDDASKGLVWHIAPTYRQAFRHGYEKTLEKLPDALVDDDNTRGSEWSPSKITLNSGFEIEFLSYGNPKGLQGEGVDLIVGDEWAYSDPEIWDKDLRPMLLDNGGGAILISKPLGENHFHDQYVHGADEDQIHADGTERRDEWYSVHGTGYDSPWIDDEELDRLKELTPESIFRQEYLADPSAGGTLLTLDMLDYEDAGVIAERDATFWKWHISVDLGVEMNAAKARENDTDYWALAVVVEHPRKPIAYLADIQRRRGQAPSQAAAWIKDCIEWVPSNQVKYEKVQAQAWFETHLQDEGLQPVPHTPDASKEDRIIGLSVPFSNGQVKLLEWADVPGKEVDWSDFRTEWAGFPSGKVDQLDAVAQALDDVTFGPVGSGQGLDLYGRDIDA</sequence>
<accession>R4T8C1</accession>
<protein>
    <submittedName>
        <fullName evidence="1">Terminase large subunit</fullName>
    </submittedName>
</protein>